<dbReference type="EMBL" id="JBHSOJ010000023">
    <property type="protein sequence ID" value="MFC5631662.1"/>
    <property type="molecule type" value="Genomic_DNA"/>
</dbReference>
<name>A0ABW0UDM1_9STRE</name>
<protein>
    <recommendedName>
        <fullName evidence="3">Hydrolase</fullName>
    </recommendedName>
</protein>
<keyword evidence="2" id="KW-1185">Reference proteome</keyword>
<gene>
    <name evidence="1" type="ORF">ACFPQ3_08825</name>
</gene>
<organism evidence="1 2">
    <name type="scientific">Streptococcus caledonicus</name>
    <dbReference type="NCBI Taxonomy" id="2614158"/>
    <lineage>
        <taxon>Bacteria</taxon>
        <taxon>Bacillati</taxon>
        <taxon>Bacillota</taxon>
        <taxon>Bacilli</taxon>
        <taxon>Lactobacillales</taxon>
        <taxon>Streptococcaceae</taxon>
        <taxon>Streptococcus</taxon>
    </lineage>
</organism>
<comment type="caution">
    <text evidence="1">The sequence shown here is derived from an EMBL/GenBank/DDBJ whole genome shotgun (WGS) entry which is preliminary data.</text>
</comment>
<sequence>MKDNIYFSQDSHLRTVSSFYEYANKVLERSYDQDKIIEWINDHEELLGDKKVWLLTGHAYAKSYDDWEAWVLENGYDVVVDCRGWGQVLIGETKFHYGNMKKSLESKGVTVLSLSRD</sequence>
<accession>A0ABW0UDM1</accession>
<evidence type="ECO:0000313" key="2">
    <source>
        <dbReference type="Proteomes" id="UP001596110"/>
    </source>
</evidence>
<evidence type="ECO:0008006" key="3">
    <source>
        <dbReference type="Google" id="ProtNLM"/>
    </source>
</evidence>
<reference evidence="2" key="1">
    <citation type="journal article" date="2019" name="Int. J. Syst. Evol. Microbiol.">
        <title>The Global Catalogue of Microorganisms (GCM) 10K type strain sequencing project: providing services to taxonomists for standard genome sequencing and annotation.</title>
        <authorList>
            <consortium name="The Broad Institute Genomics Platform"/>
            <consortium name="The Broad Institute Genome Sequencing Center for Infectious Disease"/>
            <person name="Wu L."/>
            <person name="Ma J."/>
        </authorList>
    </citation>
    <scope>NUCLEOTIDE SEQUENCE [LARGE SCALE GENOMIC DNA]</scope>
    <source>
        <strain evidence="2">DT43</strain>
    </source>
</reference>
<proteinExistence type="predicted"/>
<dbReference type="Proteomes" id="UP001596110">
    <property type="component" value="Unassembled WGS sequence"/>
</dbReference>
<evidence type="ECO:0000313" key="1">
    <source>
        <dbReference type="EMBL" id="MFC5631662.1"/>
    </source>
</evidence>
<dbReference type="RefSeq" id="WP_156806035.1">
    <property type="nucleotide sequence ID" value="NZ_JBHSOJ010000023.1"/>
</dbReference>